<accession>Q21XB9</accession>
<dbReference type="AlphaFoldDB" id="Q21XB9"/>
<evidence type="ECO:0000313" key="2">
    <source>
        <dbReference type="Proteomes" id="UP000008332"/>
    </source>
</evidence>
<dbReference type="Proteomes" id="UP000008332">
    <property type="component" value="Chromosome"/>
</dbReference>
<keyword evidence="2" id="KW-1185">Reference proteome</keyword>
<gene>
    <name evidence="1" type="ordered locus">Rfer_1858</name>
</gene>
<dbReference type="RefSeq" id="WP_011464152.1">
    <property type="nucleotide sequence ID" value="NC_007908.1"/>
</dbReference>
<name>Q21XB9_ALBFT</name>
<proteinExistence type="predicted"/>
<dbReference type="HOGENOM" id="CLU_2603693_0_0_4"/>
<dbReference type="STRING" id="338969.Rfer_1858"/>
<sequence>MNKPTLSPTSPSPDGATWSPEITGIYGTKMAISPYKYCANSYINDSNIRLADWASDDRDTLLVSRVLPLTSAALGGLLR</sequence>
<evidence type="ECO:0000313" key="1">
    <source>
        <dbReference type="EMBL" id="ABD69584.1"/>
    </source>
</evidence>
<protein>
    <submittedName>
        <fullName evidence="1">Uncharacterized protein</fullName>
    </submittedName>
</protein>
<organism evidence="1 2">
    <name type="scientific">Albidiferax ferrireducens (strain ATCC BAA-621 / DSM 15236 / T118)</name>
    <name type="common">Rhodoferax ferrireducens</name>
    <dbReference type="NCBI Taxonomy" id="338969"/>
    <lineage>
        <taxon>Bacteria</taxon>
        <taxon>Pseudomonadati</taxon>
        <taxon>Pseudomonadota</taxon>
        <taxon>Betaproteobacteria</taxon>
        <taxon>Burkholderiales</taxon>
        <taxon>Comamonadaceae</taxon>
        <taxon>Rhodoferax</taxon>
    </lineage>
</organism>
<reference evidence="2" key="1">
    <citation type="submission" date="2006-02" db="EMBL/GenBank/DDBJ databases">
        <title>Complete sequence of chromosome of Rhodoferax ferrireducens DSM 15236.</title>
        <authorList>
            <person name="Copeland A."/>
            <person name="Lucas S."/>
            <person name="Lapidus A."/>
            <person name="Barry K."/>
            <person name="Detter J.C."/>
            <person name="Glavina del Rio T."/>
            <person name="Hammon N."/>
            <person name="Israni S."/>
            <person name="Pitluck S."/>
            <person name="Brettin T."/>
            <person name="Bruce D."/>
            <person name="Han C."/>
            <person name="Tapia R."/>
            <person name="Gilna P."/>
            <person name="Kiss H."/>
            <person name="Schmutz J."/>
            <person name="Larimer F."/>
            <person name="Land M."/>
            <person name="Kyrpides N."/>
            <person name="Ivanova N."/>
            <person name="Richardson P."/>
        </authorList>
    </citation>
    <scope>NUCLEOTIDE SEQUENCE [LARGE SCALE GENOMIC DNA]</scope>
    <source>
        <strain evidence="2">ATCC BAA-621 / DSM 15236 / T118</strain>
    </source>
</reference>
<dbReference type="EMBL" id="CP000267">
    <property type="protein sequence ID" value="ABD69584.1"/>
    <property type="molecule type" value="Genomic_DNA"/>
</dbReference>
<dbReference type="KEGG" id="rfr:Rfer_1858"/>